<dbReference type="InterPro" id="IPR050259">
    <property type="entry name" value="SDR"/>
</dbReference>
<dbReference type="GO" id="GO:0032787">
    <property type="term" value="P:monocarboxylic acid metabolic process"/>
    <property type="evidence" value="ECO:0007669"/>
    <property type="project" value="UniProtKB-ARBA"/>
</dbReference>
<organism evidence="3 4">
    <name type="scientific">Frankia canadensis</name>
    <dbReference type="NCBI Taxonomy" id="1836972"/>
    <lineage>
        <taxon>Bacteria</taxon>
        <taxon>Bacillati</taxon>
        <taxon>Actinomycetota</taxon>
        <taxon>Actinomycetes</taxon>
        <taxon>Frankiales</taxon>
        <taxon>Frankiaceae</taxon>
        <taxon>Frankia</taxon>
    </lineage>
</organism>
<accession>A0A2I2KSL3</accession>
<dbReference type="EMBL" id="FZMO01000187">
    <property type="protein sequence ID" value="SNQ48661.1"/>
    <property type="molecule type" value="Genomic_DNA"/>
</dbReference>
<dbReference type="InterPro" id="IPR036291">
    <property type="entry name" value="NAD(P)-bd_dom_sf"/>
</dbReference>
<dbReference type="PANTHER" id="PTHR42879:SF2">
    <property type="entry name" value="3-OXOACYL-[ACYL-CARRIER-PROTEIN] REDUCTASE FABG"/>
    <property type="match status" value="1"/>
</dbReference>
<reference evidence="3 4" key="1">
    <citation type="submission" date="2017-06" db="EMBL/GenBank/DDBJ databases">
        <authorList>
            <person name="Kim H.J."/>
            <person name="Triplett B.A."/>
        </authorList>
    </citation>
    <scope>NUCLEOTIDE SEQUENCE [LARGE SCALE GENOMIC DNA]</scope>
    <source>
        <strain evidence="3">FRACA_ARgP5</strain>
    </source>
</reference>
<evidence type="ECO:0000313" key="3">
    <source>
        <dbReference type="EMBL" id="SNQ48661.1"/>
    </source>
</evidence>
<dbReference type="PANTHER" id="PTHR42879">
    <property type="entry name" value="3-OXOACYL-(ACYL-CARRIER-PROTEIN) REDUCTASE"/>
    <property type="match status" value="1"/>
</dbReference>
<dbReference type="OrthoDB" id="9810734at2"/>
<evidence type="ECO:0008006" key="5">
    <source>
        <dbReference type="Google" id="ProtNLM"/>
    </source>
</evidence>
<evidence type="ECO:0000256" key="2">
    <source>
        <dbReference type="RuleBase" id="RU000363"/>
    </source>
</evidence>
<dbReference type="PROSITE" id="PS00061">
    <property type="entry name" value="ADH_SHORT"/>
    <property type="match status" value="1"/>
</dbReference>
<gene>
    <name evidence="3" type="ORF">FRACA_2670001</name>
</gene>
<keyword evidence="4" id="KW-1185">Reference proteome</keyword>
<dbReference type="PRINTS" id="PR00080">
    <property type="entry name" value="SDRFAMILY"/>
</dbReference>
<dbReference type="Pfam" id="PF00106">
    <property type="entry name" value="adh_short"/>
    <property type="match status" value="1"/>
</dbReference>
<dbReference type="Gene3D" id="3.40.50.720">
    <property type="entry name" value="NAD(P)-binding Rossmann-like Domain"/>
    <property type="match status" value="1"/>
</dbReference>
<dbReference type="AlphaFoldDB" id="A0A2I2KSL3"/>
<dbReference type="PRINTS" id="PR00081">
    <property type="entry name" value="GDHRDH"/>
</dbReference>
<sequence length="272" mass="27703">MEAAVIGRTAVVTGAARGGGRGVAQALAGHVENLVLVGRSTAATPNPRVGGTLEQVADELRDRGSTVLVQPADLSRAADRQALVDLVTGSLGGCDLLVNNAAFNPLGAFLDRSTTSFEAALAVNVTAPAALCHAFLPGMLRAGFGRIVNIGSGAATTNYDGIAQVAYSTAKAAMERLSTALAGEFAGRGVAVSCVRVDEALRSEFLAELFPGAGAGDTAGGCTPDEFGVAVRWLLAQGDEVSGRVLTFQHLRDAGAFTAPAPARTKGRVDER</sequence>
<name>A0A2I2KSL3_9ACTN</name>
<protein>
    <recommendedName>
        <fullName evidence="5">Short-chain dehydrogenase</fullName>
    </recommendedName>
</protein>
<dbReference type="InterPro" id="IPR002347">
    <property type="entry name" value="SDR_fam"/>
</dbReference>
<comment type="similarity">
    <text evidence="1 2">Belongs to the short-chain dehydrogenases/reductases (SDR) family.</text>
</comment>
<dbReference type="InterPro" id="IPR020904">
    <property type="entry name" value="Sc_DH/Rdtase_CS"/>
</dbReference>
<proteinExistence type="inferred from homology"/>
<evidence type="ECO:0000256" key="1">
    <source>
        <dbReference type="ARBA" id="ARBA00006484"/>
    </source>
</evidence>
<evidence type="ECO:0000313" key="4">
    <source>
        <dbReference type="Proteomes" id="UP000234331"/>
    </source>
</evidence>
<dbReference type="Proteomes" id="UP000234331">
    <property type="component" value="Unassembled WGS sequence"/>
</dbReference>
<dbReference type="CDD" id="cd05233">
    <property type="entry name" value="SDR_c"/>
    <property type="match status" value="1"/>
</dbReference>
<dbReference type="SUPFAM" id="SSF51735">
    <property type="entry name" value="NAD(P)-binding Rossmann-fold domains"/>
    <property type="match status" value="1"/>
</dbReference>